<name>A0A1W1EBF1_9ZZZZ</name>
<dbReference type="NCBIfam" id="TIGR02517">
    <property type="entry name" value="type_II_gspD"/>
    <property type="match status" value="1"/>
</dbReference>
<dbReference type="Pfam" id="PF03958">
    <property type="entry name" value="Secretin_N"/>
    <property type="match status" value="2"/>
</dbReference>
<keyword evidence="6" id="KW-0732">Signal</keyword>
<feature type="domain" description="NolW-like" evidence="11">
    <location>
        <begin position="270"/>
        <end position="344"/>
    </location>
</feature>
<dbReference type="GO" id="GO:0015627">
    <property type="term" value="C:type II protein secretion system complex"/>
    <property type="evidence" value="ECO:0007669"/>
    <property type="project" value="InterPro"/>
</dbReference>
<gene>
    <name evidence="13" type="ORF">MNB_SV-5-291</name>
</gene>
<dbReference type="InterPro" id="IPR004845">
    <property type="entry name" value="T2SS_GspD_CS"/>
</dbReference>
<evidence type="ECO:0000313" key="13">
    <source>
        <dbReference type="EMBL" id="SFZ97362.1"/>
    </source>
</evidence>
<keyword evidence="5" id="KW-0812">Transmembrane</keyword>
<dbReference type="InterPro" id="IPR050810">
    <property type="entry name" value="Bact_Secretion_Sys_Channel"/>
</dbReference>
<keyword evidence="3" id="KW-0813">Transport</keyword>
<accession>A0A1W1EBF1</accession>
<dbReference type="EMBL" id="FPKX01000004">
    <property type="protein sequence ID" value="SFZ97362.1"/>
    <property type="molecule type" value="Genomic_DNA"/>
</dbReference>
<dbReference type="PANTHER" id="PTHR30332:SF24">
    <property type="entry name" value="SECRETIN GSPD-RELATED"/>
    <property type="match status" value="1"/>
</dbReference>
<feature type="domain" description="Type II/III secretion system secretin-like" evidence="10">
    <location>
        <begin position="444"/>
        <end position="609"/>
    </location>
</feature>
<proteinExistence type="inferred from homology"/>
<dbReference type="InterPro" id="IPR013356">
    <property type="entry name" value="T2SS_GspD"/>
</dbReference>
<evidence type="ECO:0000256" key="4">
    <source>
        <dbReference type="ARBA" id="ARBA00022452"/>
    </source>
</evidence>
<evidence type="ECO:0000259" key="10">
    <source>
        <dbReference type="Pfam" id="PF00263"/>
    </source>
</evidence>
<comment type="subcellular location">
    <subcellularLocation>
        <location evidence="1">Cell outer membrane</location>
    </subcellularLocation>
</comment>
<dbReference type="PANTHER" id="PTHR30332">
    <property type="entry name" value="PROBABLE GENERAL SECRETION PATHWAY PROTEIN D"/>
    <property type="match status" value="1"/>
</dbReference>
<evidence type="ECO:0000256" key="2">
    <source>
        <dbReference type="ARBA" id="ARBA00006980"/>
    </source>
</evidence>
<dbReference type="PRINTS" id="PR00811">
    <property type="entry name" value="BCTERIALGSPD"/>
</dbReference>
<evidence type="ECO:0000256" key="6">
    <source>
        <dbReference type="ARBA" id="ARBA00022729"/>
    </source>
</evidence>
<reference evidence="13" key="1">
    <citation type="submission" date="2016-10" db="EMBL/GenBank/DDBJ databases">
        <authorList>
            <person name="de Groot N.N."/>
        </authorList>
    </citation>
    <scope>NUCLEOTIDE SEQUENCE</scope>
</reference>
<dbReference type="PROSITE" id="PS00875">
    <property type="entry name" value="T2SP_D"/>
    <property type="match status" value="1"/>
</dbReference>
<evidence type="ECO:0000256" key="8">
    <source>
        <dbReference type="ARBA" id="ARBA00023136"/>
    </source>
</evidence>
<sequence length="687" mass="75471">MKLTKIILSTLLIWTIGVSGQENFIHENTAQEETVDVNFRDLSVHDFVEMVAKITHKNILIEGDLKGKINFVSQAPIKKSSLMALANSILGSKGYTIIDQGDFYKVVKGSTAAGEGLDVSSTVDGETMKTVMFPLKNSNAAVIRAKIKPLLRKDSKVISFKENNVLAITATPRTLQSISKIINAVEERGVKRSVVVKLKHSSIKDLYPNATSMAKKLFPQTIESEKVDIFKDEATNSVILVGKADNIRRMIRYIKKLDIQGEDQTQKMYVIRLKNSNVEEMEKILSKLVAQLNNVAIKQPKKGGPAPTKAMVVSDVERNALIILATGEQIKNIRQTVRQIDIPKVQVYVKAKIVEINSNLAQQVGLKYGMNGGTITSNGLFTMGANLGANALQMSPGLLGFLNQNTEEYKGQDANGNPIYVSNPAFKFDSTDKVFALGAALDLLHRNGAANILSEPSVLCTNNKEAEIYVGQTMSILTQAQQSTTGVSNVVNNYSREDIGITLKVKPRLSSNNQVTLEVETTIEDIDPSSEQAADRPTTTKRKVTTNAIVQNGEMIILGGLIKNAGGKGVQKVPFLGDIPVLGEMLFTHTSDVNREANVVIYLTPYIVRKSGDLKKLRSMLSELEEVQGRYNTYVRNTLEAKKDNKPFAAKKSCSTKRTVNSSSTSIYNSINTHSNKKLRSINVEDF</sequence>
<evidence type="ECO:0000259" key="12">
    <source>
        <dbReference type="Pfam" id="PF21305"/>
    </source>
</evidence>
<dbReference type="GO" id="GO:0015628">
    <property type="term" value="P:protein secretion by the type II secretion system"/>
    <property type="evidence" value="ECO:0007669"/>
    <property type="project" value="InterPro"/>
</dbReference>
<protein>
    <submittedName>
        <fullName evidence="13">General secretion pathway protein D / Type II secretion outermembrane pore forming protein (PulD)</fullName>
    </submittedName>
</protein>
<evidence type="ECO:0000256" key="9">
    <source>
        <dbReference type="ARBA" id="ARBA00023237"/>
    </source>
</evidence>
<dbReference type="InterPro" id="IPR038591">
    <property type="entry name" value="NolW-like_sf"/>
</dbReference>
<dbReference type="Pfam" id="PF00263">
    <property type="entry name" value="Secretin"/>
    <property type="match status" value="1"/>
</dbReference>
<organism evidence="13">
    <name type="scientific">hydrothermal vent metagenome</name>
    <dbReference type="NCBI Taxonomy" id="652676"/>
    <lineage>
        <taxon>unclassified sequences</taxon>
        <taxon>metagenomes</taxon>
        <taxon>ecological metagenomes</taxon>
    </lineage>
</organism>
<feature type="domain" description="GspD-like N0" evidence="12">
    <location>
        <begin position="37"/>
        <end position="106"/>
    </location>
</feature>
<dbReference type="InterPro" id="IPR001775">
    <property type="entry name" value="GspD/PilQ"/>
</dbReference>
<dbReference type="Pfam" id="PF21305">
    <property type="entry name" value="type_II_gspD_N0"/>
    <property type="match status" value="1"/>
</dbReference>
<dbReference type="Gene3D" id="3.30.1370.120">
    <property type="match status" value="3"/>
</dbReference>
<keyword evidence="4" id="KW-1134">Transmembrane beta strand</keyword>
<keyword evidence="8" id="KW-0472">Membrane</keyword>
<dbReference type="GO" id="GO:0009279">
    <property type="term" value="C:cell outer membrane"/>
    <property type="evidence" value="ECO:0007669"/>
    <property type="project" value="UniProtKB-SubCell"/>
</dbReference>
<dbReference type="AlphaFoldDB" id="A0A1W1EBF1"/>
<keyword evidence="7" id="KW-0653">Protein transport</keyword>
<evidence type="ECO:0000259" key="11">
    <source>
        <dbReference type="Pfam" id="PF03958"/>
    </source>
</evidence>
<evidence type="ECO:0000256" key="3">
    <source>
        <dbReference type="ARBA" id="ARBA00022448"/>
    </source>
</evidence>
<feature type="domain" description="NolW-like" evidence="11">
    <location>
        <begin position="194"/>
        <end position="261"/>
    </location>
</feature>
<comment type="similarity">
    <text evidence="2">Belongs to the bacterial secretin family. GSP D subfamily.</text>
</comment>
<keyword evidence="9" id="KW-0998">Cell outer membrane</keyword>
<evidence type="ECO:0000256" key="1">
    <source>
        <dbReference type="ARBA" id="ARBA00004442"/>
    </source>
</evidence>
<evidence type="ECO:0000256" key="5">
    <source>
        <dbReference type="ARBA" id="ARBA00022692"/>
    </source>
</evidence>
<dbReference type="InterPro" id="IPR049371">
    <property type="entry name" value="GspD-like_N0"/>
</dbReference>
<evidence type="ECO:0000256" key="7">
    <source>
        <dbReference type="ARBA" id="ARBA00022927"/>
    </source>
</evidence>
<dbReference type="InterPro" id="IPR005644">
    <property type="entry name" value="NolW-like"/>
</dbReference>
<dbReference type="InterPro" id="IPR004846">
    <property type="entry name" value="T2SS/T3SS_dom"/>
</dbReference>